<dbReference type="GO" id="GO:0005506">
    <property type="term" value="F:iron ion binding"/>
    <property type="evidence" value="ECO:0007669"/>
    <property type="project" value="UniProtKB-ARBA"/>
</dbReference>
<dbReference type="AlphaFoldDB" id="A0A3D9L8M7"/>
<sequence length="252" mass="27660">MNSSSFSAYTCSADDLKHYQEHGYVVLRTVFSSTLAQDIKSDIDHIMSVIGLGHTKLRQTQQYLKGSTLDAYINSQLLKSIASQLMGGEATMYLPFSAVKSGGGGGKFHFHQDNQYTTFEGPGINIWAPFVTTSEKNGALQVVPGSHKMGDLQAVNAGEGDHHLTLDFEPEDFQVLDMEPGDVVAFDRLTVHGSGPNDTNDNRVAYAVQFHRNDVIAEVNGQRVKLLDHPRWTDIHGVTQIQADEVSGRDGH</sequence>
<accession>A0A3D9L8M7</accession>
<dbReference type="Pfam" id="PF05721">
    <property type="entry name" value="PhyH"/>
    <property type="match status" value="1"/>
</dbReference>
<organism evidence="2 3">
    <name type="scientific">Marinoscillum furvescens DSM 4134</name>
    <dbReference type="NCBI Taxonomy" id="1122208"/>
    <lineage>
        <taxon>Bacteria</taxon>
        <taxon>Pseudomonadati</taxon>
        <taxon>Bacteroidota</taxon>
        <taxon>Cytophagia</taxon>
        <taxon>Cytophagales</taxon>
        <taxon>Reichenbachiellaceae</taxon>
        <taxon>Marinoscillum</taxon>
    </lineage>
</organism>
<protein>
    <submittedName>
        <fullName evidence="2">Phytanoyl-CoA dioxygenase PhyH</fullName>
    </submittedName>
</protein>
<dbReference type="EMBL" id="QREG01000002">
    <property type="protein sequence ID" value="REE02026.1"/>
    <property type="molecule type" value="Genomic_DNA"/>
</dbReference>
<dbReference type="OrthoDB" id="976214at2"/>
<keyword evidence="2" id="KW-0560">Oxidoreductase</keyword>
<comment type="cofactor">
    <cofactor evidence="1">
        <name>Fe(2+)</name>
        <dbReference type="ChEBI" id="CHEBI:29033"/>
    </cofactor>
</comment>
<proteinExistence type="predicted"/>
<dbReference type="Gene3D" id="2.60.120.620">
    <property type="entry name" value="q2cbj1_9rhob like domain"/>
    <property type="match status" value="1"/>
</dbReference>
<comment type="caution">
    <text evidence="2">The sequence shown here is derived from an EMBL/GenBank/DDBJ whole genome shotgun (WGS) entry which is preliminary data.</text>
</comment>
<gene>
    <name evidence="2" type="ORF">C7460_10244</name>
</gene>
<dbReference type="Proteomes" id="UP000256779">
    <property type="component" value="Unassembled WGS sequence"/>
</dbReference>
<dbReference type="PANTHER" id="PTHR20883:SF48">
    <property type="entry name" value="ECTOINE DIOXYGENASE"/>
    <property type="match status" value="1"/>
</dbReference>
<evidence type="ECO:0000256" key="1">
    <source>
        <dbReference type="ARBA" id="ARBA00001954"/>
    </source>
</evidence>
<dbReference type="InterPro" id="IPR008775">
    <property type="entry name" value="Phytyl_CoA_dOase-like"/>
</dbReference>
<reference evidence="2 3" key="1">
    <citation type="submission" date="2018-07" db="EMBL/GenBank/DDBJ databases">
        <title>Genomic Encyclopedia of Type Strains, Phase IV (KMG-IV): sequencing the most valuable type-strain genomes for metagenomic binning, comparative biology and taxonomic classification.</title>
        <authorList>
            <person name="Goeker M."/>
        </authorList>
    </citation>
    <scope>NUCLEOTIDE SEQUENCE [LARGE SCALE GENOMIC DNA]</scope>
    <source>
        <strain evidence="2 3">DSM 4134</strain>
    </source>
</reference>
<evidence type="ECO:0000313" key="2">
    <source>
        <dbReference type="EMBL" id="REE02026.1"/>
    </source>
</evidence>
<dbReference type="PANTHER" id="PTHR20883">
    <property type="entry name" value="PHYTANOYL-COA DIOXYGENASE DOMAIN CONTAINING 1"/>
    <property type="match status" value="1"/>
</dbReference>
<dbReference type="GO" id="GO:0016706">
    <property type="term" value="F:2-oxoglutarate-dependent dioxygenase activity"/>
    <property type="evidence" value="ECO:0007669"/>
    <property type="project" value="UniProtKB-ARBA"/>
</dbReference>
<evidence type="ECO:0000313" key="3">
    <source>
        <dbReference type="Proteomes" id="UP000256779"/>
    </source>
</evidence>
<keyword evidence="3" id="KW-1185">Reference proteome</keyword>
<dbReference type="SUPFAM" id="SSF51197">
    <property type="entry name" value="Clavaminate synthase-like"/>
    <property type="match status" value="1"/>
</dbReference>
<name>A0A3D9L8M7_MARFU</name>
<dbReference type="RefSeq" id="WP_115866564.1">
    <property type="nucleotide sequence ID" value="NZ_QREG01000002.1"/>
</dbReference>
<keyword evidence="2" id="KW-0223">Dioxygenase</keyword>